<feature type="compositionally biased region" description="Low complexity" evidence="1">
    <location>
        <begin position="195"/>
        <end position="207"/>
    </location>
</feature>
<proteinExistence type="predicted"/>
<dbReference type="EMBL" id="CP069112">
    <property type="protein sequence ID" value="QSS62835.1"/>
    <property type="molecule type" value="Genomic_DNA"/>
</dbReference>
<evidence type="ECO:0000313" key="2">
    <source>
        <dbReference type="EMBL" id="QSS62835.1"/>
    </source>
</evidence>
<gene>
    <name evidence="2" type="ORF">I7I51_02578</name>
</gene>
<evidence type="ECO:0000313" key="3">
    <source>
        <dbReference type="Proteomes" id="UP000663671"/>
    </source>
</evidence>
<feature type="region of interest" description="Disordered" evidence="1">
    <location>
        <begin position="74"/>
        <end position="180"/>
    </location>
</feature>
<protein>
    <submittedName>
        <fullName evidence="2">Uncharacterized protein</fullName>
    </submittedName>
</protein>
<feature type="compositionally biased region" description="Polar residues" evidence="1">
    <location>
        <begin position="79"/>
        <end position="88"/>
    </location>
</feature>
<accession>A0A8A1MAM0</accession>
<feature type="compositionally biased region" description="Low complexity" evidence="1">
    <location>
        <begin position="143"/>
        <end position="164"/>
    </location>
</feature>
<dbReference type="OrthoDB" id="4188698at2759"/>
<sequence length="399" mass="44151">MAYQDQHQQPYTNDEYTTPRAVICDELCYGCSTKRFAVAIRVTICVLTVGISEALRGKDGWCSLCLEQPIAPPPRRSPSHATYVSHQPAQPPPMEMSVPVPNPTVTTTPSTPLPGGLQQHPRRKPSHGQQFPPPDSLNYSYGPQQLQPQQTQGFAETPQQLLPQFPQPPQPEQQIYPEPHHPQGLEQLQYHEELQQQQQQQQQQQHHQNQHHPPQGNTEYQQQQPGQVPNFSHSPPPQANQQLPWQQQPQQQPPIRISSPTYQQVVPQNGPSNMVPNTTHYMTPVADPNMAVNTAHHMAPNMNPNVVPNAMTPSMALNMTADIHAGYGAGGPGDHQQPPVNTPPSSVTSTPGRKPVNVVVAPLTMHTPPPQPPQEIHIPPALQIKRHSGRRNSSSSDSS</sequence>
<organism evidence="2 3">
    <name type="scientific">Ajellomyces capsulatus</name>
    <name type="common">Darling's disease fungus</name>
    <name type="synonym">Histoplasma capsulatum</name>
    <dbReference type="NCBI Taxonomy" id="5037"/>
    <lineage>
        <taxon>Eukaryota</taxon>
        <taxon>Fungi</taxon>
        <taxon>Dikarya</taxon>
        <taxon>Ascomycota</taxon>
        <taxon>Pezizomycotina</taxon>
        <taxon>Eurotiomycetes</taxon>
        <taxon>Eurotiomycetidae</taxon>
        <taxon>Onygenales</taxon>
        <taxon>Ajellomycetaceae</taxon>
        <taxon>Histoplasma</taxon>
    </lineage>
</organism>
<reference evidence="2" key="1">
    <citation type="submission" date="2021-01" db="EMBL/GenBank/DDBJ databases">
        <title>Chromosome-level genome assembly of a human fungal pathogen reveals clustering of transcriptionally co-regulated genes.</title>
        <authorList>
            <person name="Voorhies M."/>
            <person name="Cohen S."/>
            <person name="Shea T.P."/>
            <person name="Petrus S."/>
            <person name="Munoz J.F."/>
            <person name="Poplawski S."/>
            <person name="Goldman W.E."/>
            <person name="Michael T."/>
            <person name="Cuomo C.A."/>
            <person name="Sil A."/>
            <person name="Beyhan S."/>
        </authorList>
    </citation>
    <scope>NUCLEOTIDE SEQUENCE</scope>
    <source>
        <strain evidence="2">WU24</strain>
    </source>
</reference>
<feature type="compositionally biased region" description="Low complexity" evidence="1">
    <location>
        <begin position="97"/>
        <end position="110"/>
    </location>
</feature>
<evidence type="ECO:0000256" key="1">
    <source>
        <dbReference type="SAM" id="MobiDB-lite"/>
    </source>
</evidence>
<dbReference type="Proteomes" id="UP000663671">
    <property type="component" value="Chromosome 7"/>
</dbReference>
<feature type="region of interest" description="Disordered" evidence="1">
    <location>
        <begin position="192"/>
        <end position="255"/>
    </location>
</feature>
<feature type="compositionally biased region" description="Polar residues" evidence="1">
    <location>
        <begin position="215"/>
        <end position="233"/>
    </location>
</feature>
<feature type="compositionally biased region" description="Low complexity" evidence="1">
    <location>
        <begin position="239"/>
        <end position="254"/>
    </location>
</feature>
<dbReference type="AlphaFoldDB" id="A0A8A1MAM0"/>
<name>A0A8A1MAM0_AJECA</name>
<feature type="region of interest" description="Disordered" evidence="1">
    <location>
        <begin position="326"/>
        <end position="399"/>
    </location>
</feature>
<dbReference type="VEuPathDB" id="FungiDB:I7I51_02578"/>